<feature type="compositionally biased region" description="Acidic residues" evidence="9">
    <location>
        <begin position="5135"/>
        <end position="5145"/>
    </location>
</feature>
<dbReference type="InterPro" id="IPR020841">
    <property type="entry name" value="PKS_Beta-ketoAc_synthase_dom"/>
</dbReference>
<dbReference type="Pfam" id="PF16197">
    <property type="entry name" value="KAsynt_C_assoc"/>
    <property type="match status" value="3"/>
</dbReference>
<dbReference type="InterPro" id="IPR013968">
    <property type="entry name" value="PKS_KR"/>
</dbReference>
<dbReference type="PANTHER" id="PTHR43775:SF51">
    <property type="entry name" value="INACTIVE PHENOLPHTHIOCEROL SYNTHESIS POLYKETIDE SYNTHASE TYPE I PKS1-RELATED"/>
    <property type="match status" value="1"/>
</dbReference>
<dbReference type="InterPro" id="IPR014030">
    <property type="entry name" value="Ketoacyl_synth_N"/>
</dbReference>
<dbReference type="PROSITE" id="PS52019">
    <property type="entry name" value="PKS_MFAS_DH"/>
    <property type="match status" value="3"/>
</dbReference>
<keyword evidence="5" id="KW-0045">Antibiotic biosynthesis</keyword>
<dbReference type="GO" id="GO:0031177">
    <property type="term" value="F:phosphopantetheine binding"/>
    <property type="evidence" value="ECO:0007669"/>
    <property type="project" value="InterPro"/>
</dbReference>
<dbReference type="GO" id="GO:0004312">
    <property type="term" value="F:fatty acid synthase activity"/>
    <property type="evidence" value="ECO:0007669"/>
    <property type="project" value="TreeGrafter"/>
</dbReference>
<accession>A0A3Q9FTB0</accession>
<dbReference type="PROSITE" id="PS00606">
    <property type="entry name" value="KS3_1"/>
    <property type="match status" value="3"/>
</dbReference>
<dbReference type="Gene3D" id="3.10.129.110">
    <property type="entry name" value="Polyketide synthase dehydratase"/>
    <property type="match status" value="3"/>
</dbReference>
<feature type="domain" description="Ketosynthase family 3 (KS3)" evidence="11">
    <location>
        <begin position="3385"/>
        <end position="3809"/>
    </location>
</feature>
<dbReference type="InterPro" id="IPR001227">
    <property type="entry name" value="Ac_transferase_dom_sf"/>
</dbReference>
<feature type="active site" description="Proton acceptor; for dehydratase activity" evidence="8">
    <location>
        <position position="843"/>
    </location>
</feature>
<dbReference type="InterPro" id="IPR049552">
    <property type="entry name" value="PKS_DH_N"/>
</dbReference>
<feature type="active site" description="Proton donor; for dehydratase activity" evidence="8">
    <location>
        <position position="1006"/>
    </location>
</feature>
<dbReference type="Gene3D" id="3.40.47.10">
    <property type="match status" value="3"/>
</dbReference>
<keyword evidence="2" id="KW-0596">Phosphopantetheine</keyword>
<feature type="domain" description="Carrier" evidence="10">
    <location>
        <begin position="4993"/>
        <end position="5068"/>
    </location>
</feature>
<evidence type="ECO:0000259" key="11">
    <source>
        <dbReference type="PROSITE" id="PS52004"/>
    </source>
</evidence>
<feature type="region of interest" description="C-terminal hotdog fold" evidence="8">
    <location>
        <begin position="4410"/>
        <end position="4545"/>
    </location>
</feature>
<feature type="region of interest" description="Disordered" evidence="9">
    <location>
        <begin position="331"/>
        <end position="356"/>
    </location>
</feature>
<dbReference type="FunFam" id="1.10.1200.10:FF:000007">
    <property type="entry name" value="Probable polyketide synthase pks17"/>
    <property type="match status" value="3"/>
</dbReference>
<dbReference type="InterPro" id="IPR020807">
    <property type="entry name" value="PKS_DH"/>
</dbReference>
<feature type="domain" description="Carrier" evidence="10">
    <location>
        <begin position="1545"/>
        <end position="1620"/>
    </location>
</feature>
<dbReference type="Gene3D" id="3.30.70.3290">
    <property type="match status" value="3"/>
</dbReference>
<dbReference type="OrthoDB" id="9778690at2"/>
<dbReference type="CDD" id="cd00833">
    <property type="entry name" value="PKS"/>
    <property type="match status" value="3"/>
</dbReference>
<keyword evidence="7" id="KW-0012">Acyltransferase</keyword>
<evidence type="ECO:0000259" key="10">
    <source>
        <dbReference type="PROSITE" id="PS50075"/>
    </source>
</evidence>
<feature type="region of interest" description="N-terminal hotdog fold" evidence="8">
    <location>
        <begin position="4276"/>
        <end position="4397"/>
    </location>
</feature>
<dbReference type="Pfam" id="PF00550">
    <property type="entry name" value="PP-binding"/>
    <property type="match status" value="3"/>
</dbReference>
<dbReference type="PROSITE" id="PS50075">
    <property type="entry name" value="CARRIER"/>
    <property type="match status" value="3"/>
</dbReference>
<keyword evidence="14" id="KW-1185">Reference proteome</keyword>
<feature type="domain" description="PKS/mFAS DH" evidence="12">
    <location>
        <begin position="4276"/>
        <end position="4545"/>
    </location>
</feature>
<dbReference type="InterPro" id="IPR049551">
    <property type="entry name" value="PKS_DH_C"/>
</dbReference>
<dbReference type="InterPro" id="IPR032821">
    <property type="entry name" value="PKS_assoc"/>
</dbReference>
<dbReference type="InterPro" id="IPR018201">
    <property type="entry name" value="Ketoacyl_synth_AS"/>
</dbReference>
<dbReference type="GO" id="GO:0033068">
    <property type="term" value="P:macrolide biosynthetic process"/>
    <property type="evidence" value="ECO:0007669"/>
    <property type="project" value="UniProtKB-ARBA"/>
</dbReference>
<dbReference type="SUPFAM" id="SSF51735">
    <property type="entry name" value="NAD(P)-binding Rossmann-fold domains"/>
    <property type="match status" value="6"/>
</dbReference>
<dbReference type="SMART" id="SM00825">
    <property type="entry name" value="PKS_KS"/>
    <property type="match status" value="3"/>
</dbReference>
<dbReference type="Pfam" id="PF02801">
    <property type="entry name" value="Ketoacyl-synt_C"/>
    <property type="match status" value="3"/>
</dbReference>
<comment type="pathway">
    <text evidence="1">Antibiotic biosynthesis.</text>
</comment>
<keyword evidence="4" id="KW-0808">Transferase</keyword>
<gene>
    <name evidence="13" type="ORF">EKH77_02235</name>
</gene>
<dbReference type="InterPro" id="IPR050091">
    <property type="entry name" value="PKS_NRPS_Biosynth_Enz"/>
</dbReference>
<evidence type="ECO:0000256" key="3">
    <source>
        <dbReference type="ARBA" id="ARBA00022553"/>
    </source>
</evidence>
<evidence type="ECO:0000256" key="8">
    <source>
        <dbReference type="PROSITE-ProRule" id="PRU01363"/>
    </source>
</evidence>
<dbReference type="Pfam" id="PF00698">
    <property type="entry name" value="Acyl_transf_1"/>
    <property type="match status" value="3"/>
</dbReference>
<dbReference type="InterPro" id="IPR020806">
    <property type="entry name" value="PKS_PP-bd"/>
</dbReference>
<organism evidence="13 14">
    <name type="scientific">Streptomyces luteoverticillatus</name>
    <name type="common">Streptoverticillium luteoverticillatus</name>
    <dbReference type="NCBI Taxonomy" id="66425"/>
    <lineage>
        <taxon>Bacteria</taxon>
        <taxon>Bacillati</taxon>
        <taxon>Actinomycetota</taxon>
        <taxon>Actinomycetes</taxon>
        <taxon>Kitasatosporales</taxon>
        <taxon>Streptomycetaceae</taxon>
        <taxon>Streptomyces</taxon>
    </lineage>
</organism>
<feature type="active site" description="Proton donor; for dehydratase activity" evidence="8">
    <location>
        <position position="4469"/>
    </location>
</feature>
<feature type="active site" description="Proton donor; for dehydratase activity" evidence="8">
    <location>
        <position position="2766"/>
    </location>
</feature>
<dbReference type="SMART" id="SM00822">
    <property type="entry name" value="PKS_KR"/>
    <property type="match status" value="3"/>
</dbReference>
<feature type="region of interest" description="C-terminal hotdog fold" evidence="8">
    <location>
        <begin position="2707"/>
        <end position="2843"/>
    </location>
</feature>
<evidence type="ECO:0000256" key="5">
    <source>
        <dbReference type="ARBA" id="ARBA00023194"/>
    </source>
</evidence>
<feature type="region of interest" description="N-terminal hotdog fold" evidence="8">
    <location>
        <begin position="2569"/>
        <end position="2694"/>
    </location>
</feature>
<dbReference type="Pfam" id="PF22953">
    <property type="entry name" value="SpnB_Rossmann"/>
    <property type="match status" value="3"/>
</dbReference>
<feature type="active site" description="Proton acceptor; for dehydratase activity" evidence="8">
    <location>
        <position position="4308"/>
    </location>
</feature>
<dbReference type="FunFam" id="3.40.366.10:FF:000002">
    <property type="entry name" value="Probable polyketide synthase 2"/>
    <property type="match status" value="3"/>
</dbReference>
<dbReference type="PROSITE" id="PS00012">
    <property type="entry name" value="PHOSPHOPANTETHEINE"/>
    <property type="match status" value="3"/>
</dbReference>
<dbReference type="GO" id="GO:0006633">
    <property type="term" value="P:fatty acid biosynthetic process"/>
    <property type="evidence" value="ECO:0007669"/>
    <property type="project" value="InterPro"/>
</dbReference>
<dbReference type="Gene3D" id="1.10.1200.10">
    <property type="entry name" value="ACP-like"/>
    <property type="match status" value="3"/>
</dbReference>
<feature type="region of interest" description="Disordered" evidence="9">
    <location>
        <begin position="5121"/>
        <end position="5145"/>
    </location>
</feature>
<keyword evidence="3" id="KW-0597">Phosphoprotein</keyword>
<dbReference type="SUPFAM" id="SSF47336">
    <property type="entry name" value="ACP-like"/>
    <property type="match status" value="3"/>
</dbReference>
<dbReference type="InterPro" id="IPR016036">
    <property type="entry name" value="Malonyl_transacylase_ACP-bd"/>
</dbReference>
<dbReference type="FunFam" id="3.40.47.10:FF:000019">
    <property type="entry name" value="Polyketide synthase type I"/>
    <property type="match status" value="2"/>
</dbReference>
<protein>
    <submittedName>
        <fullName evidence="13">SDR family NAD(P)-dependent oxidoreductase</fullName>
    </submittedName>
</protein>
<dbReference type="InterPro" id="IPR049900">
    <property type="entry name" value="PKS_mFAS_DH"/>
</dbReference>
<feature type="domain" description="Ketosynthase family 3 (KS3)" evidence="11">
    <location>
        <begin position="1"/>
        <end position="331"/>
    </location>
</feature>
<dbReference type="InterPro" id="IPR042104">
    <property type="entry name" value="PKS_dehydratase_sf"/>
</dbReference>
<feature type="domain" description="PKS/mFAS DH" evidence="12">
    <location>
        <begin position="2569"/>
        <end position="2843"/>
    </location>
</feature>
<dbReference type="Pfam" id="PF14765">
    <property type="entry name" value="PS-DH"/>
    <property type="match status" value="3"/>
</dbReference>
<dbReference type="SUPFAM" id="SSF52151">
    <property type="entry name" value="FabD/lysophospholipase-like"/>
    <property type="match status" value="3"/>
</dbReference>
<evidence type="ECO:0000256" key="9">
    <source>
        <dbReference type="SAM" id="MobiDB-lite"/>
    </source>
</evidence>
<keyword evidence="6" id="KW-0511">Multifunctional enzyme</keyword>
<evidence type="ECO:0000313" key="14">
    <source>
        <dbReference type="Proteomes" id="UP000267900"/>
    </source>
</evidence>
<dbReference type="InterPro" id="IPR014043">
    <property type="entry name" value="Acyl_transferase_dom"/>
</dbReference>
<feature type="region of interest" description="N-terminal hotdog fold" evidence="8">
    <location>
        <begin position="811"/>
        <end position="934"/>
    </location>
</feature>
<dbReference type="InterPro" id="IPR057326">
    <property type="entry name" value="KR_dom"/>
</dbReference>
<dbReference type="SUPFAM" id="SSF53901">
    <property type="entry name" value="Thiolase-like"/>
    <property type="match status" value="3"/>
</dbReference>
<evidence type="ECO:0000256" key="1">
    <source>
        <dbReference type="ARBA" id="ARBA00004792"/>
    </source>
</evidence>
<dbReference type="InterPro" id="IPR036291">
    <property type="entry name" value="NAD(P)-bd_dom_sf"/>
</dbReference>
<evidence type="ECO:0000256" key="7">
    <source>
        <dbReference type="ARBA" id="ARBA00023315"/>
    </source>
</evidence>
<dbReference type="InterPro" id="IPR016039">
    <property type="entry name" value="Thiolase-like"/>
</dbReference>
<feature type="domain" description="Carrier" evidence="10">
    <location>
        <begin position="3289"/>
        <end position="3364"/>
    </location>
</feature>
<feature type="compositionally biased region" description="Low complexity" evidence="9">
    <location>
        <begin position="331"/>
        <end position="345"/>
    </location>
</feature>
<dbReference type="InterPro" id="IPR009081">
    <property type="entry name" value="PP-bd_ACP"/>
</dbReference>
<dbReference type="Pfam" id="PF08659">
    <property type="entry name" value="KR"/>
    <property type="match status" value="3"/>
</dbReference>
<dbReference type="EMBL" id="CP034587">
    <property type="protein sequence ID" value="AZQ70189.1"/>
    <property type="molecule type" value="Genomic_DNA"/>
</dbReference>
<evidence type="ECO:0000256" key="4">
    <source>
        <dbReference type="ARBA" id="ARBA00022679"/>
    </source>
</evidence>
<evidence type="ECO:0000256" key="2">
    <source>
        <dbReference type="ARBA" id="ARBA00022450"/>
    </source>
</evidence>
<dbReference type="SMART" id="SM00827">
    <property type="entry name" value="PKS_AT"/>
    <property type="match status" value="3"/>
</dbReference>
<dbReference type="Gene3D" id="3.40.50.720">
    <property type="entry name" value="NAD(P)-binding Rossmann-like Domain"/>
    <property type="match status" value="3"/>
</dbReference>
<dbReference type="SMART" id="SM00823">
    <property type="entry name" value="PKS_PP"/>
    <property type="match status" value="3"/>
</dbReference>
<feature type="domain" description="Ketosynthase family 3 (KS3)" evidence="11">
    <location>
        <begin position="1709"/>
        <end position="2113"/>
    </location>
</feature>
<dbReference type="Proteomes" id="UP000267900">
    <property type="component" value="Chromosome"/>
</dbReference>
<dbReference type="InterPro" id="IPR036736">
    <property type="entry name" value="ACP-like_sf"/>
</dbReference>
<feature type="region of interest" description="Disordered" evidence="9">
    <location>
        <begin position="1660"/>
        <end position="1683"/>
    </location>
</feature>
<reference evidence="13 14" key="1">
    <citation type="submission" date="2018-12" db="EMBL/GenBank/DDBJ databases">
        <title>The whole draft genome of Streptomyce luteoverticillatus CGMCC 15060.</title>
        <authorList>
            <person name="Feng Z."/>
            <person name="Chen G."/>
            <person name="Zhang J."/>
            <person name="Zhu H."/>
            <person name="Yu X."/>
            <person name="Zhang W."/>
            <person name="Zhang X."/>
        </authorList>
    </citation>
    <scope>NUCLEOTIDE SEQUENCE [LARGE SCALE GENOMIC DNA]</scope>
    <source>
        <strain evidence="13 14">CGMCC 15060</strain>
    </source>
</reference>
<dbReference type="Pfam" id="PF00109">
    <property type="entry name" value="ketoacyl-synt"/>
    <property type="match status" value="3"/>
</dbReference>
<feature type="active site" description="Proton acceptor; for dehydratase activity" evidence="8">
    <location>
        <position position="2602"/>
    </location>
</feature>
<name>A0A3Q9FTB0_STRLT</name>
<feature type="region of interest" description="C-terminal hotdog fold" evidence="8">
    <location>
        <begin position="947"/>
        <end position="1082"/>
    </location>
</feature>
<feature type="compositionally biased region" description="Acidic residues" evidence="9">
    <location>
        <begin position="1665"/>
        <end position="1683"/>
    </location>
</feature>
<dbReference type="InterPro" id="IPR006162">
    <property type="entry name" value="Ppantetheine_attach_site"/>
</dbReference>
<dbReference type="Gene3D" id="3.40.366.10">
    <property type="entry name" value="Malonyl-Coenzyme A Acyl Carrier Protein, domain 2"/>
    <property type="match status" value="3"/>
</dbReference>
<dbReference type="Pfam" id="PF21089">
    <property type="entry name" value="PKS_DH_N"/>
    <property type="match status" value="3"/>
</dbReference>
<dbReference type="PANTHER" id="PTHR43775">
    <property type="entry name" value="FATTY ACID SYNTHASE"/>
    <property type="match status" value="1"/>
</dbReference>
<dbReference type="PROSITE" id="PS52004">
    <property type="entry name" value="KS3_2"/>
    <property type="match status" value="3"/>
</dbReference>
<dbReference type="SUPFAM" id="SSF55048">
    <property type="entry name" value="Probable ACP-binding domain of malonyl-CoA ACP transacylase"/>
    <property type="match status" value="3"/>
</dbReference>
<dbReference type="GO" id="GO:0004315">
    <property type="term" value="F:3-oxoacyl-[acyl-carrier-protein] synthase activity"/>
    <property type="evidence" value="ECO:0007669"/>
    <property type="project" value="InterPro"/>
</dbReference>
<dbReference type="SMART" id="SM01294">
    <property type="entry name" value="PKS_PP_betabranch"/>
    <property type="match status" value="3"/>
</dbReference>
<dbReference type="InterPro" id="IPR014031">
    <property type="entry name" value="Ketoacyl_synth_C"/>
</dbReference>
<dbReference type="InterPro" id="IPR055123">
    <property type="entry name" value="SpnB-like_Rossmann"/>
</dbReference>
<dbReference type="CDD" id="cd08956">
    <property type="entry name" value="KR_3_FAS_SDR_x"/>
    <property type="match status" value="3"/>
</dbReference>
<evidence type="ECO:0000256" key="6">
    <source>
        <dbReference type="ARBA" id="ARBA00023268"/>
    </source>
</evidence>
<dbReference type="InterPro" id="IPR016035">
    <property type="entry name" value="Acyl_Trfase/lysoPLipase"/>
</dbReference>
<evidence type="ECO:0000313" key="13">
    <source>
        <dbReference type="EMBL" id="AZQ70189.1"/>
    </source>
</evidence>
<proteinExistence type="predicted"/>
<feature type="domain" description="PKS/mFAS DH" evidence="12">
    <location>
        <begin position="811"/>
        <end position="1082"/>
    </location>
</feature>
<evidence type="ECO:0000259" key="12">
    <source>
        <dbReference type="PROSITE" id="PS52019"/>
    </source>
</evidence>
<dbReference type="SMART" id="SM00826">
    <property type="entry name" value="PKS_DH"/>
    <property type="match status" value="3"/>
</dbReference>
<sequence>MDPQQRLLLEVSWEAMERAGIDPATLKGSRTGVFAGVMYHDYALNVSPSGTSGGSVVSGRVSYTFGFEGPAVTVDTACSSSLVALHLAVQALRSGECSLALAGGATVMSTPGMFIEFSRQRGLSADGRCKAFAGAADGVGWSEGAGVLLVERLSDALRNGHEVLAVVRGTAVNQDGASNGFSAPNGPSQQRVIRQALENSGIAPTDVDAVEAHGTGTTLGDPIEAQALLATYGQDRPEDRPLWLGSVKSNIGHAQAAAGVAGVMKMVMAMRNGLLPKTLHVDEPSPHVDWSAGAVALLTEPTAWPETGHPRRASVSAFGISGTNAHVVLEQGPSKSTSSTSQPESVEPDGDTAGDTADVVPWLVHAATPEALRAQAGRLRSFVAARPELTPFEVAHSLATTRAPLEYRAVVVGTDRAELLDGLEALAHGESVPTAFTASARGNDSTAVLFSGQGSQRLGMGRELYSRFPVFADAFDAVCAGLDEHLERPLRGVVWGRDEELVNQTLYAQAGLFAVEVALFRLVESWGVRPEYVAGHSIGEVAAAYVAGVFSLADACALVAARGRLMQELPAGGAMVAVQATEDEVLPLLTDDVTIAAVNGPSSVVVSGTEEAVARIAERFETEGRKTSRLRVSHAFHSPLMEPMLAEFREVVAGLSFDAPAIPVVSNLTGALATAEEIGSAEYWVRHVREAVRFADGVRTLLGEGVSRFLELGPDAVLTGMVKDTLGDDAVDAALTVSALRKGRDDVANLANALGRLHVHGASVDWHAYFAGPSTRRVDLPTYAFQRERYWVNATTGTGDLSATGVDTVAHPMLGAVLRLPDSDGVVLTGRLSVSSHPWLADHAVRGTVLVPGTGLLELAVRAGDEVGCDVLEELTLAAPMVLPERGAIQVQVVVGTDEAGRRPVAVYSRREDAGDRAWVRHASGFLTADTQRAALFDLSAWPPAGAEPVLLDGAYEALREHGYGYGPVFQGLRAAWRVGDELFAEVALPEGTDGGAFGLHPALLDAAMHAAIFVGAGDGETRIPFAWTDVALHAVGASAVRVRLSRLDGGGLALAVADTTGRPVLSVGSMVGRPVSAEQLDAGDGPGESLYGIEWSGAAVADGAAAVSWALWDEAMDAESGAVPDVVVLDCGAVTSEGDVPGDVRAVLHHVLEAIRRWLSDERFAGSRLAVVTRNAVAVADGVALDVAQAPVWGLVRSAQAENPGRFVLVDADGEPGEALVAALASGEPEVAVRGGEVLVPRLVRLAPAVEAAEVSLDVEGGVLITGGTGGLGAVVARYLVAEHGIRHLTLTSRRGLEAPGASELVAELTAAGADVRVVACDVSDRGALAAVVDGITTDRPLTAVVHAAGIGDSALVDALTHEQVHSVLAPKADAAWWLHELTREMDLAAFVLFSSAGGLVLTGGQGNYAAANVFLDALAQQRHTEGLPATAMAYGLWEVGAGLGQYLSDIDRKRMANQGVPALSYEAGLELFAAGLRSPRPTVVPIHVDTAALRNRTDEIPALLRGLAPVARRSAAAGDGVAAGEPAGFEQRLAGLSANERNRVVLQIVRGQVAAVLGHGSADAIGPDRAFQELGFDSLAATELRNQLNRITGLRLPATLVFDHPNSRAVTDHIEGRLAPVADGHGAEDEIRRALQAIPTNRLRDAGLMDSLLELAEAGDLPTDPDAEEVTDETDDTDNGDGDALLAARRETARLRKHNRELSAARHEPIAIVGMACRYPGGVASPEDLWRLVTSGGDAISAFPDDRGWEGFQDAGQYPRLGGFLDEAAGFDPAFFGISPREALAMDPQQRLTLELSWEALERAGIDPTSLKGTRTGVFAGVMYHDYPGSDGNGSVVSGRVSYKLGLEGPAVSVDTACSSSLVALHLAVQSLRQGDCSLAVTGGVTVLSTPGVFAEFGRQGALASDGRCKSFASAADGTGFSEGAGFLVVERLSDALRNGHPVLAVVRGSAVNQDGASNGLTAPNGPSQRRVIRQALANARLAADQIDAVEAHGTGTTLGDPIEAQALLATYGQDRPESEPLWLGSVKSNIGHTQAAAGVAGVIKMVMAMRHGVLPSTLHVDEPSSKVDWSEGSVRLLTETREWGTNGRPRRAGISSFGISGTNAHVLVEQAPPVAIEEERDAAPVVVPWLLSARDETALRAQAERLLTLLDSGAQQHNPLDVAFSLATTRAALDHRAAVVGAQPDELVAGLRALARGEAAAHGSRAEGLLAVLFSGQGSQRLGMGRELYARFPVFADAFDAVCAGLDGRLDRPLRDVVWGEDEELINQTLYAQAGLFAVEVALFRLVESWGVRPEYVAGHSIGEVAAAHVAGVFSLADACALVAARGRLMQELPAGGAMVAVQATEDEVLPLLTDDVTIAAVNGPSSVVVSGTEEAVARIAERFETEGRKTSRLRVSHAFHSPLMEPMLAEFREVVAGLSFDAPAIPVVSNLTGALATAEEIGSAEYWVRHVREAVRFSDGVRTLEAEGVTRFLELGPDGVLTAMAEASLTGEAGVIPALRRNQAEETAVVDALSRLHTSGEQVDWAAFFTGTGARRIDLPTYAFQHQRFWPAVMTPLGISSEGGHPLLGAAVELAGSDGGFLFTARLSLQTHAWLADHAVMGSVLVPGTALVELALRAGDEAGCGLLEELTLAAPLVLPERGGVQVQVRVGEPDETGRRAVTVHSRPDDGQDQPWTLHAQGTLADGVGSAVAFDTTVWPPEGAQPLDVAGGYERFAEAGFAYGPVFQGLRAAWKFGDEVFAEVELPEDVDGGAYGLHPALFDASLHAAAFSGGEGEGQGGVPFSWTGVSLHAMGASALRVRIRTAADGGLSIAVADTAGVPVASVESLVVRPIAADQLNTVDRDSLFRLDWTPVQATDAEAVSYVDLDQLSETDAAVPAAVVVDVVGEADVVGSTHELTARVLGLLQSWLADERFADSRLTFVTRGATTGRDLAGAAVWGMVRSAQSESPGRFGLVDLDGDADASVLSRALAVDEPQVLVRDGEVLAARLARVQKQASAEVSWSPDGTVLITGGTGGLGRIVARHLVSVHGVRSLLLVSRSGLAAEGAEALVAELEGKGVDVAVEACDVTDPAAVADLVSRHGRITAVVHTAGVLDDGVVASLTPDRVSAVLRPKVDAVWNLHEATKHLDLDAFVVFSSVAGTFGSAGQANYAAGNAFLDALVVRRRAEGLPGVSLAWGPWAQDSGMTGTLSEAEAGRMTRAGMPPLSPEQGLALFDAALAGAVAGGEAAVLPVRLDLPVLRNQGEVPPLLRGLIRTRATRRAGTAAASGLIQRLGGLSTPERREALLDVVRGQIATVLGHAGSAEVDPTRAFQDLGFDSLTAVELRNRLGSVTGLRLPATVVFDYPTAEALVRFVLDELFGGDTEAEAVVPVRALPSVADDPVVIVGMSCRFPGGVSSPEDLWRLVSDGVDAVSGFPADRGWDLDALYNPDPDHTGTVYTREGGFLREAAEFDPAFFGMSPREALATDSQQRLLLEATWEAIERAGVDPVSLRGSQTGVFAGVMYNDYANLLSGPEFEGYQGSGSAGSVASGRVSYTFGFEGPAVTVDTACSSSLVALHLAAQALRSGECSLALAGGVTVMSTPTTYIEFSRQRGLSPDGRCKAFADAADGVGWSEGVGMLVLERMSDARRNGHRILATVRGSAVNQDGASNGLTAPNGPSQQRVIRQALASGGLSAGDVDVVEAHGTGTTLGDPIEAQALLATYGQGRSEERPLLLGSVKSNLGHTQAAAGVAGIIKMVMAMRHGVLPRTLHVDQPSSHVDWSAGAVELLTERTVWPEGEGPRRAGVSSFGISGTNAHVILEQADPEPEPEPQGDDTPASGAVVPWVLSGKTEAAVRDQAARLLAHISGSRPTDVGFSLVSSRSSFAHRAVVLAADAESLTGALASLASGEPGAGVVEGSVGSGRTALLFSGQGSQRLGMGRELHARFPVFADAFDAVCAGLDEHLDRPLREVVWGEDEELINQTVYTQAGLFAVEVALFRLVESWGVRPDFVAGHSIGEVAAAHVAGVFSLDDACRLVAARGRLMQALPLGGAMLAVRATEDEVLPLLTDDVSTAAVNAPSSVVVSGAEEAVARIAGHFEAEGRKTSRLRVSHAFHSPLMEPMLAEFREALEGISFGAPAVPVVSNLTGDLAKPEELASADYWVRHVREAVRFSDGIRTLQTEGVTRFLELGPDGVLTAMAEESLTDPATLVPALRRNRDEETAIVSALAELHVHGGKVDWTAFFTGADAGARRVDLPTYAFQHQRFWPTGTAVRAGDVRFAGLGSAEHPLLGAAVELVNTDGFLFTGRLSVQSHPWLADHAVMGSVLVPGTALVELALRAGDEAGCGLLEELTLAAPLVLPEQGSVQAQVWVGEPDEAGRRAVTIHSRTGEEPWTLHASGFLTASAAQTQEFDAAAWPPAGAEAVDVAGAYERFAEAGFAYGPVFQGLRAAWKLGDDVFAEVALPEGTDGGAFGLHPALFDASLHAAAFSGGEGQGGVPFSWTGVSLHATGASAVRVRIRTAADGGGVSIAIADTTGAPVASVESLVVRPIAADQLNTVDRDSLFRLDWTPVQVADVEAVSYVDLDQLSETDAVPAAVVVEVSGEADVVGSTHELTARVLGLLQSWLVEERFEESRLTFVTRGATTGRDLAGAAVWGMVRSAQSENPGRFGLVDLDDDADASVLSRALAVDEPQLLVRGGEFLAARLARVTAEPVADAPWRPDGTVLVTGGTGGLGRIVARHLATHHGVRDLLLVSRSGLAAEGAEALVAELAAEGVDVAVEACDVTDPAAVADLVSRNGRITAVVHTAGVLDDGIVASLTPDRVSAVLRPKVDAVWNLHEATKHLDLDAFVVFSSAAGTFGTPGQANYAAGNAFLDALARHRRAEGLAGASLAWGPWAQDSGMTGTLTEADVQRIARTGMPELSAEEGVALFDRALALADEPVTLPLRLDLAALRARGEVPPLLRGLIRTPAGRRAASAGAGGGAAAADLAQRLSALSAAEGREVLLDAVRGQIATVLGHAGGAEVDPAKAFRDLGFDSLTAVELRNRLSALTGVRLPATLLFDYPTAGELVDHLYAKVAPADSPAGPEAVLGELEKLEKAFLGLEVTEEMFERVAGRLEVLRSKWGALRDGGKGAGAGDATGSGEDAEFDFESASDEDVFDLLDNELGLSDEI</sequence>